<evidence type="ECO:0000313" key="2">
    <source>
        <dbReference type="EMBL" id="HGB35857.1"/>
    </source>
</evidence>
<reference evidence="2" key="1">
    <citation type="journal article" date="2020" name="mSystems">
        <title>Genome- and Community-Level Interaction Insights into Carbon Utilization and Element Cycling Functions of Hydrothermarchaeota in Hydrothermal Sediment.</title>
        <authorList>
            <person name="Zhou Z."/>
            <person name="Liu Y."/>
            <person name="Xu W."/>
            <person name="Pan J."/>
            <person name="Luo Z.H."/>
            <person name="Li M."/>
        </authorList>
    </citation>
    <scope>NUCLEOTIDE SEQUENCE [LARGE SCALE GENOMIC DNA]</scope>
    <source>
        <strain evidence="2">SpSt-754</strain>
    </source>
</reference>
<evidence type="ECO:0008006" key="3">
    <source>
        <dbReference type="Google" id="ProtNLM"/>
    </source>
</evidence>
<evidence type="ECO:0000256" key="1">
    <source>
        <dbReference type="SAM" id="SignalP"/>
    </source>
</evidence>
<dbReference type="PROSITE" id="PS51257">
    <property type="entry name" value="PROKAR_LIPOPROTEIN"/>
    <property type="match status" value="1"/>
</dbReference>
<keyword evidence="1" id="KW-0732">Signal</keyword>
<feature type="chain" id="PRO_5031394293" description="Fibronectin type-III domain-containing protein" evidence="1">
    <location>
        <begin position="21"/>
        <end position="260"/>
    </location>
</feature>
<gene>
    <name evidence="2" type="ORF">ENV38_02980</name>
</gene>
<name>A0A7V3KN95_UNCW3</name>
<sequence>MKKVLYLLPVAVMLILASCAQPVGDITPSGLEVAAYGDGTQVKLTWEAPVDEIDGYILYFGNTLVDTIAPTITSYIHNPNGYVDVYKLYGYKGDSLSEPVTASIVPVTSTNITVYEFNNSAGPSGFGFNDQFQCVAYPVGGTNAQQNIDFYYTDWQPGYVGSDLYLASADQIANDPGRVNAPTTGWRSNKILKASPSSGIVQEPTLEKDFAVDNAVYCFKVTRSDGWHYGTLRLGGVTSAQTTIVEAKIQKIPGLKVIGR</sequence>
<accession>A0A7V3KN95</accession>
<feature type="signal peptide" evidence="1">
    <location>
        <begin position="1"/>
        <end position="20"/>
    </location>
</feature>
<dbReference type="AlphaFoldDB" id="A0A7V3KN95"/>
<dbReference type="EMBL" id="DTGD01000112">
    <property type="protein sequence ID" value="HGB35857.1"/>
    <property type="molecule type" value="Genomic_DNA"/>
</dbReference>
<organism evidence="2">
    <name type="scientific">candidate division WOR-3 bacterium</name>
    <dbReference type="NCBI Taxonomy" id="2052148"/>
    <lineage>
        <taxon>Bacteria</taxon>
        <taxon>Bacteria division WOR-3</taxon>
    </lineage>
</organism>
<comment type="caution">
    <text evidence="2">The sequence shown here is derived from an EMBL/GenBank/DDBJ whole genome shotgun (WGS) entry which is preliminary data.</text>
</comment>
<proteinExistence type="predicted"/>
<protein>
    <recommendedName>
        <fullName evidence="3">Fibronectin type-III domain-containing protein</fullName>
    </recommendedName>
</protein>